<dbReference type="InterPro" id="IPR002110">
    <property type="entry name" value="Ankyrin_rpt"/>
</dbReference>
<dbReference type="Gene3D" id="1.25.40.20">
    <property type="entry name" value="Ankyrin repeat-containing domain"/>
    <property type="match status" value="1"/>
</dbReference>
<dbReference type="PROSITE" id="PS50297">
    <property type="entry name" value="ANK_REP_REGION"/>
    <property type="match status" value="1"/>
</dbReference>
<evidence type="ECO:0000256" key="1">
    <source>
        <dbReference type="PROSITE-ProRule" id="PRU00023"/>
    </source>
</evidence>
<dbReference type="EMBL" id="RQVR01000010">
    <property type="protein sequence ID" value="RRJ90698.1"/>
    <property type="molecule type" value="Genomic_DNA"/>
</dbReference>
<keyword evidence="1" id="KW-0040">ANK repeat</keyword>
<gene>
    <name evidence="3" type="ORF">EG849_09480</name>
</gene>
<dbReference type="Pfam" id="PF12796">
    <property type="entry name" value="Ank_2"/>
    <property type="match status" value="1"/>
</dbReference>
<feature type="repeat" description="ANK" evidence="1">
    <location>
        <begin position="37"/>
        <end position="69"/>
    </location>
</feature>
<dbReference type="InterPro" id="IPR036770">
    <property type="entry name" value="Ankyrin_rpt-contain_sf"/>
</dbReference>
<organism evidence="3 4">
    <name type="scientific">Flavobacterium macacae</name>
    <dbReference type="NCBI Taxonomy" id="2488993"/>
    <lineage>
        <taxon>Bacteria</taxon>
        <taxon>Pseudomonadati</taxon>
        <taxon>Bacteroidota</taxon>
        <taxon>Flavobacteriia</taxon>
        <taxon>Flavobacteriales</taxon>
        <taxon>Flavobacteriaceae</taxon>
        <taxon>Flavobacterium</taxon>
    </lineage>
</organism>
<dbReference type="InterPro" id="IPR039323">
    <property type="entry name" value="ANKRD_45/46/60"/>
</dbReference>
<dbReference type="PROSITE" id="PS50088">
    <property type="entry name" value="ANK_REPEAT"/>
    <property type="match status" value="2"/>
</dbReference>
<evidence type="ECO:0000313" key="4">
    <source>
        <dbReference type="Proteomes" id="UP000271937"/>
    </source>
</evidence>
<dbReference type="SUPFAM" id="SSF48403">
    <property type="entry name" value="Ankyrin repeat"/>
    <property type="match status" value="1"/>
</dbReference>
<name>A0A3P3W8C8_9FLAO</name>
<protein>
    <submittedName>
        <fullName evidence="3">Ankyrin repeat domain-containing protein</fullName>
    </submittedName>
</protein>
<evidence type="ECO:0000256" key="2">
    <source>
        <dbReference type="SAM" id="SignalP"/>
    </source>
</evidence>
<reference evidence="3 4" key="1">
    <citation type="submission" date="2018-11" db="EMBL/GenBank/DDBJ databases">
        <title>Flavobacterium sp. nov., YIM 102600 draft genome.</title>
        <authorList>
            <person name="Li G."/>
            <person name="Jiang Y."/>
        </authorList>
    </citation>
    <scope>NUCLEOTIDE SEQUENCE [LARGE SCALE GENOMIC DNA]</scope>
    <source>
        <strain evidence="3 4">YIM 102600</strain>
    </source>
</reference>
<keyword evidence="4" id="KW-1185">Reference proteome</keyword>
<dbReference type="AlphaFoldDB" id="A0A3P3W8C8"/>
<dbReference type="RefSeq" id="WP_125012845.1">
    <property type="nucleotide sequence ID" value="NZ_RQVR01000010.1"/>
</dbReference>
<feature type="chain" id="PRO_5018149650" evidence="2">
    <location>
        <begin position="22"/>
        <end position="127"/>
    </location>
</feature>
<dbReference type="PANTHER" id="PTHR22677">
    <property type="entry name" value="ANKYRIN REPEAT DOMAIN-CONTAINING PROTEIN 60"/>
    <property type="match status" value="1"/>
</dbReference>
<dbReference type="SMART" id="SM00248">
    <property type="entry name" value="ANK"/>
    <property type="match status" value="2"/>
</dbReference>
<comment type="caution">
    <text evidence="3">The sequence shown here is derived from an EMBL/GenBank/DDBJ whole genome shotgun (WGS) entry which is preliminary data.</text>
</comment>
<dbReference type="PANTHER" id="PTHR22677:SF4">
    <property type="entry name" value="USHER SYNDROME TYPE-1G PROTEIN-LIKE PROTEIN"/>
    <property type="match status" value="1"/>
</dbReference>
<keyword evidence="2" id="KW-0732">Signal</keyword>
<evidence type="ECO:0000313" key="3">
    <source>
        <dbReference type="EMBL" id="RRJ90698.1"/>
    </source>
</evidence>
<proteinExistence type="predicted"/>
<feature type="repeat" description="ANK" evidence="1">
    <location>
        <begin position="69"/>
        <end position="101"/>
    </location>
</feature>
<sequence length="127" mass="13831">MKKSIVYLGVALLAIGNVAIASNLENQPTAKVYVANESLSPLCNAVVQGDFETVKKMVEFGSDINETSNGLTPLMIASRYNRVEIVKFLLKSGAKANLKDQKGFTALRHAELSNAKETVEILKAYKK</sequence>
<dbReference type="OrthoDB" id="1374157at2"/>
<dbReference type="Proteomes" id="UP000271937">
    <property type="component" value="Unassembled WGS sequence"/>
</dbReference>
<feature type="signal peptide" evidence="2">
    <location>
        <begin position="1"/>
        <end position="21"/>
    </location>
</feature>
<accession>A0A3P3W8C8</accession>